<evidence type="ECO:0000313" key="2">
    <source>
        <dbReference type="EMBL" id="SZX69006.1"/>
    </source>
</evidence>
<sequence length="193" mass="21239">MAGPVCHIPFAHHDNHFGPHPGHPTVVGFHQAQQRRDSHGKEQPSSAVARGRSLLSELLLKEEGSRHFEEASCCSIDACSSDTEEDDASLGWGSFCRDMEVERLERLTDSTLGSGESDTCSAKSQPVPIPSITHSYFKDEMQRAALEKLNQKRKWYQQQLEAERMMSKSIAKSKQASVAAKGNKPIGRPGAPV</sequence>
<protein>
    <submittedName>
        <fullName evidence="2">Uncharacterized protein</fullName>
    </submittedName>
</protein>
<dbReference type="Proteomes" id="UP000256970">
    <property type="component" value="Unassembled WGS sequence"/>
</dbReference>
<dbReference type="EMBL" id="FNXT01000896">
    <property type="protein sequence ID" value="SZX69006.1"/>
    <property type="molecule type" value="Genomic_DNA"/>
</dbReference>
<proteinExistence type="predicted"/>
<feature type="region of interest" description="Disordered" evidence="1">
    <location>
        <begin position="16"/>
        <end position="48"/>
    </location>
</feature>
<evidence type="ECO:0000313" key="3">
    <source>
        <dbReference type="Proteomes" id="UP000256970"/>
    </source>
</evidence>
<reference evidence="2 3" key="1">
    <citation type="submission" date="2016-10" db="EMBL/GenBank/DDBJ databases">
        <authorList>
            <person name="Cai Z."/>
        </authorList>
    </citation>
    <scope>NUCLEOTIDE SEQUENCE [LARGE SCALE GENOMIC DNA]</scope>
</reference>
<evidence type="ECO:0000256" key="1">
    <source>
        <dbReference type="SAM" id="MobiDB-lite"/>
    </source>
</evidence>
<feature type="region of interest" description="Disordered" evidence="1">
    <location>
        <begin position="166"/>
        <end position="193"/>
    </location>
</feature>
<accession>A0A383VX61</accession>
<organism evidence="2 3">
    <name type="scientific">Tetradesmus obliquus</name>
    <name type="common">Green alga</name>
    <name type="synonym">Acutodesmus obliquus</name>
    <dbReference type="NCBI Taxonomy" id="3088"/>
    <lineage>
        <taxon>Eukaryota</taxon>
        <taxon>Viridiplantae</taxon>
        <taxon>Chlorophyta</taxon>
        <taxon>core chlorophytes</taxon>
        <taxon>Chlorophyceae</taxon>
        <taxon>CS clade</taxon>
        <taxon>Sphaeropleales</taxon>
        <taxon>Scenedesmaceae</taxon>
        <taxon>Tetradesmus</taxon>
    </lineage>
</organism>
<gene>
    <name evidence="2" type="ORF">BQ4739_LOCUS9315</name>
</gene>
<dbReference type="AlphaFoldDB" id="A0A383VX61"/>
<name>A0A383VX61_TETOB</name>
<keyword evidence="3" id="KW-1185">Reference proteome</keyword>